<evidence type="ECO:0000313" key="2">
    <source>
        <dbReference type="EMBL" id="REF31746.1"/>
    </source>
</evidence>
<dbReference type="AlphaFoldDB" id="A0A3D9UR58"/>
<comment type="caution">
    <text evidence="2">The sequence shown here is derived from an EMBL/GenBank/DDBJ whole genome shotgun (WGS) entry which is preliminary data.</text>
</comment>
<dbReference type="EMBL" id="QTUA01000001">
    <property type="protein sequence ID" value="REF31746.1"/>
    <property type="molecule type" value="Genomic_DNA"/>
</dbReference>
<reference evidence="2 3" key="1">
    <citation type="submission" date="2018-08" db="EMBL/GenBank/DDBJ databases">
        <title>Sequencing the genomes of 1000 actinobacteria strains.</title>
        <authorList>
            <person name="Klenk H.-P."/>
        </authorList>
    </citation>
    <scope>NUCLEOTIDE SEQUENCE [LARGE SCALE GENOMIC DNA]</scope>
    <source>
        <strain evidence="2 3">DSM 22967</strain>
    </source>
</reference>
<feature type="compositionally biased region" description="Basic and acidic residues" evidence="1">
    <location>
        <begin position="34"/>
        <end position="45"/>
    </location>
</feature>
<evidence type="ECO:0000256" key="1">
    <source>
        <dbReference type="SAM" id="MobiDB-lite"/>
    </source>
</evidence>
<name>A0A3D9UR58_9MICO</name>
<dbReference type="OrthoDB" id="6556108at2"/>
<dbReference type="Proteomes" id="UP000256253">
    <property type="component" value="Unassembled WGS sequence"/>
</dbReference>
<protein>
    <recommendedName>
        <fullName evidence="4">Suppressor of fused protein SUFU</fullName>
    </recommendedName>
</protein>
<proteinExistence type="predicted"/>
<feature type="compositionally biased region" description="Polar residues" evidence="1">
    <location>
        <begin position="14"/>
        <end position="23"/>
    </location>
</feature>
<gene>
    <name evidence="2" type="ORF">DFJ65_2827</name>
</gene>
<evidence type="ECO:0008006" key="4">
    <source>
        <dbReference type="Google" id="ProtNLM"/>
    </source>
</evidence>
<feature type="region of interest" description="Disordered" evidence="1">
    <location>
        <begin position="1"/>
        <end position="45"/>
    </location>
</feature>
<organism evidence="2 3">
    <name type="scientific">Calidifontibacter indicus</name>
    <dbReference type="NCBI Taxonomy" id="419650"/>
    <lineage>
        <taxon>Bacteria</taxon>
        <taxon>Bacillati</taxon>
        <taxon>Actinomycetota</taxon>
        <taxon>Actinomycetes</taxon>
        <taxon>Micrococcales</taxon>
        <taxon>Dermacoccaceae</taxon>
        <taxon>Calidifontibacter</taxon>
    </lineage>
</organism>
<dbReference type="RefSeq" id="WP_115923538.1">
    <property type="nucleotide sequence ID" value="NZ_QTUA01000001.1"/>
</dbReference>
<evidence type="ECO:0000313" key="3">
    <source>
        <dbReference type="Proteomes" id="UP000256253"/>
    </source>
</evidence>
<accession>A0A3D9UR58</accession>
<sequence length="252" mass="26402">MGLFGRKKKDQQDAAPTNAQEAQSFPPPTTGHGGGEERRGDSEPAAGHREIDAYWAQLGTVDPDVITYLINPMFQGAPAWPNTRQAYRVVRTPNTVIIASDGLADASADSPGPGFGCEVYIESPALVGADFEALRGSWMFAAIENFAQNVAAMQGISGHLRQYGVASMELPLEGTDIPPALLTERGTAGALIGMPVAGRAAQVTTSAGPVDIVPLTIVGTDELAVILGQRQAGRDSIVAARQQDGRGHVTIT</sequence>
<keyword evidence="3" id="KW-1185">Reference proteome</keyword>